<dbReference type="PATRIC" id="fig|1454004.3.peg.1628"/>
<dbReference type="EMBL" id="JEMY01000017">
    <property type="protein sequence ID" value="EXI89256.1"/>
    <property type="molecule type" value="Genomic_DNA"/>
</dbReference>
<feature type="coiled-coil region" evidence="1">
    <location>
        <begin position="179"/>
        <end position="213"/>
    </location>
</feature>
<dbReference type="Proteomes" id="UP000022141">
    <property type="component" value="Unassembled WGS sequence"/>
</dbReference>
<evidence type="ECO:0000256" key="1">
    <source>
        <dbReference type="SAM" id="Coils"/>
    </source>
</evidence>
<organism evidence="2 3">
    <name type="scientific">Accumulibacter regalis</name>
    <dbReference type="NCBI Taxonomy" id="522306"/>
    <lineage>
        <taxon>Bacteria</taxon>
        <taxon>Pseudomonadati</taxon>
        <taxon>Pseudomonadota</taxon>
        <taxon>Betaproteobacteria</taxon>
        <taxon>Candidatus Accumulibacter</taxon>
    </lineage>
</organism>
<keyword evidence="1" id="KW-0175">Coiled coil</keyword>
<dbReference type="STRING" id="1454004.AW11_01579"/>
<keyword evidence="3" id="KW-1185">Reference proteome</keyword>
<reference evidence="2" key="1">
    <citation type="submission" date="2014-02" db="EMBL/GenBank/DDBJ databases">
        <title>Expanding our view of genomic diversity in Candidatus Accumulibacter clades.</title>
        <authorList>
            <person name="Skennerton C.T."/>
            <person name="Barr J.J."/>
            <person name="Slater F.R."/>
            <person name="Bond P.L."/>
            <person name="Tyson G.W."/>
        </authorList>
    </citation>
    <scope>NUCLEOTIDE SEQUENCE [LARGE SCALE GENOMIC DNA]</scope>
</reference>
<dbReference type="eggNOG" id="COG5380">
    <property type="taxonomic scope" value="Bacteria"/>
</dbReference>
<protein>
    <submittedName>
        <fullName evidence="2">Uncharacterized protein</fullName>
    </submittedName>
</protein>
<evidence type="ECO:0000313" key="3">
    <source>
        <dbReference type="Proteomes" id="UP000022141"/>
    </source>
</evidence>
<sequence>MGILDWFMNRPAQFDTDRVSEAMIRGATEKAITLTNPRLSVLPSCHARLAPAVDTTIRYLRAMVEELPGATLVSSATWSSDRALRAFFVAPSDIPTVLGRSENLRTLFDKYPALDEACVLLGMSFNEQRVFGVALHGEVVRRDVVQTRVSFSDHRAHVCAQDEGELRRLIGVQAFEYLLAQALSEIGEDRAERQELEGNRALIRARLRLLRRQGPGLGSMFGGAPGEVSEQAELQAKLLENGRQLEVVGDSQTALEMELECLKEVLEHPQRCLCVAQKTLRLNTMNVLCDEASADLVADVAFSLAELTGEPPVQRAFVLARFARADLPSQTINFDAAARYL</sequence>
<gene>
    <name evidence="2" type="ORF">AW11_01579</name>
</gene>
<proteinExistence type="predicted"/>
<name>A0A011PP73_ACCRE</name>
<dbReference type="AlphaFoldDB" id="A0A011PP73"/>
<evidence type="ECO:0000313" key="2">
    <source>
        <dbReference type="EMBL" id="EXI89256.1"/>
    </source>
</evidence>
<accession>A0A011PP73</accession>
<comment type="caution">
    <text evidence="2">The sequence shown here is derived from an EMBL/GenBank/DDBJ whole genome shotgun (WGS) entry which is preliminary data.</text>
</comment>